<dbReference type="Gene3D" id="3.40.50.2000">
    <property type="entry name" value="Glycogen Phosphorylase B"/>
    <property type="match status" value="1"/>
</dbReference>
<feature type="region of interest" description="Disordered" evidence="1">
    <location>
        <begin position="1"/>
        <end position="31"/>
    </location>
</feature>
<reference evidence="3" key="1">
    <citation type="submission" date="2022-11" db="UniProtKB">
        <authorList>
            <consortium name="WormBaseParasite"/>
        </authorList>
    </citation>
    <scope>IDENTIFICATION</scope>
</reference>
<evidence type="ECO:0000256" key="1">
    <source>
        <dbReference type="SAM" id="MobiDB-lite"/>
    </source>
</evidence>
<dbReference type="GO" id="GO:0005829">
    <property type="term" value="C:cytosol"/>
    <property type="evidence" value="ECO:0007669"/>
    <property type="project" value="TreeGrafter"/>
</dbReference>
<dbReference type="Proteomes" id="UP000887566">
    <property type="component" value="Unplaced"/>
</dbReference>
<feature type="region of interest" description="Disordered" evidence="1">
    <location>
        <begin position="201"/>
        <end position="220"/>
    </location>
</feature>
<dbReference type="PANTHER" id="PTHR10788">
    <property type="entry name" value="TREHALOSE-6-PHOSPHATE SYNTHASE"/>
    <property type="match status" value="1"/>
</dbReference>
<dbReference type="Pfam" id="PF00982">
    <property type="entry name" value="Glyco_transf_20"/>
    <property type="match status" value="1"/>
</dbReference>
<dbReference type="SUPFAM" id="SSF53756">
    <property type="entry name" value="UDP-Glycosyltransferase/glycogen phosphorylase"/>
    <property type="match status" value="1"/>
</dbReference>
<keyword evidence="2" id="KW-1185">Reference proteome</keyword>
<dbReference type="AlphaFoldDB" id="A0A914VGG3"/>
<name>A0A914VGG3_9BILA</name>
<evidence type="ECO:0000313" key="2">
    <source>
        <dbReference type="Proteomes" id="UP000887566"/>
    </source>
</evidence>
<organism evidence="2 3">
    <name type="scientific">Plectus sambesii</name>
    <dbReference type="NCBI Taxonomy" id="2011161"/>
    <lineage>
        <taxon>Eukaryota</taxon>
        <taxon>Metazoa</taxon>
        <taxon>Ecdysozoa</taxon>
        <taxon>Nematoda</taxon>
        <taxon>Chromadorea</taxon>
        <taxon>Plectida</taxon>
        <taxon>Plectina</taxon>
        <taxon>Plectoidea</taxon>
        <taxon>Plectidae</taxon>
        <taxon>Plectus</taxon>
    </lineage>
</organism>
<dbReference type="GO" id="GO:0004805">
    <property type="term" value="F:trehalose-phosphatase activity"/>
    <property type="evidence" value="ECO:0007669"/>
    <property type="project" value="TreeGrafter"/>
</dbReference>
<accession>A0A914VGG3</accession>
<evidence type="ECO:0000313" key="3">
    <source>
        <dbReference type="WBParaSite" id="PSAMB.scaffold1861size27154.g15220.t1"/>
    </source>
</evidence>
<dbReference type="GO" id="GO:0003825">
    <property type="term" value="F:alpha,alpha-trehalose-phosphate synthase (UDP-forming) activity"/>
    <property type="evidence" value="ECO:0007669"/>
    <property type="project" value="TreeGrafter"/>
</dbReference>
<dbReference type="InterPro" id="IPR001830">
    <property type="entry name" value="Glyco_trans_20"/>
</dbReference>
<sequence>MTAPEENGSAITEQKVKNSSSSSLSSLDQAFKRNAKQEEDWNARLKKGLTKIFDKLVGDDVLVDSDDELSKFLTKGTETLAARWRTRDGDSEIAFKGLLLVLEYCLADVMLHHETFEQFVSVLGFQTVAFWRRAVPFVYDSDFANGTKYRDALIFSLALYDVNSGQNRLRELYAAVPGVRQSLLGIHAKRFGEKFHHMQRERTRAASRRSSNSSLRGSMEELNVTEVENDAVADDCLPSSGDHLGDNLCSSGGLADTTHFQQRVINVSNAPPVSLTRVDNGQWKIKQGSGGLVTCVDPVMCKDQENVWLANIGLNVHHDEDAAVNRDSPSRELQNLPTTNSIGLPLIRQAGAGDIFHVLEEDEHKPDQTASQRDLQRDMSLLNVLHGYNKSNYQLNPVIVSQEDYDTYYGGISNGLLWPAFHNLGEYILKDYDDSAVLREHWNAYVRVNYQFSINAVRNSRPQDFIWIHDYHLMLTGQIIRSLDNNLEVGFFLHIPFQPPENWFYTHRVVAEPILRGILRFTKVPFCRR</sequence>
<feature type="compositionally biased region" description="Low complexity" evidence="1">
    <location>
        <begin position="208"/>
        <end position="217"/>
    </location>
</feature>
<protein>
    <submittedName>
        <fullName evidence="3">Glyco_transf_20 domain-containing protein</fullName>
    </submittedName>
</protein>
<dbReference type="GO" id="GO:0005992">
    <property type="term" value="P:trehalose biosynthetic process"/>
    <property type="evidence" value="ECO:0007669"/>
    <property type="project" value="InterPro"/>
</dbReference>
<proteinExistence type="predicted"/>
<dbReference type="PANTHER" id="PTHR10788:SF106">
    <property type="entry name" value="BCDNA.GH08860"/>
    <property type="match status" value="1"/>
</dbReference>
<dbReference type="WBParaSite" id="PSAMB.scaffold1861size27154.g15220.t1">
    <property type="protein sequence ID" value="PSAMB.scaffold1861size27154.g15220.t1"/>
    <property type="gene ID" value="PSAMB.scaffold1861size27154.g15220"/>
</dbReference>